<name>A0ABD0ZVQ2_CARAN</name>
<gene>
    <name evidence="1" type="ORF">V5N11_030723</name>
</gene>
<dbReference type="EMBL" id="JBANAX010000727">
    <property type="protein sequence ID" value="KAL1195449.1"/>
    <property type="molecule type" value="Genomic_DNA"/>
</dbReference>
<sequence>MEESARKDQESMEFMQLNDRIGDIRKHRTLSEISVEGYGTSLQKYALKLALTKHFASCGTILAVSVIKSVALIRFDGEDAKDNALELSGTEVGGCNVIVKAAPWQSEPYDRSAARKKSSRMWVTGYDTCLDEIDIQIALCEYFSSCGEVTQVGVHPSEAVITIVGRKCVDKAMELCRRNVGGMNLVVEPDKAQPDNNGKRYWEGDGPRRTGIVSESRLLELAKMRKMEKKEKKMKK</sequence>
<evidence type="ECO:0000313" key="1">
    <source>
        <dbReference type="EMBL" id="KAL1195449.1"/>
    </source>
</evidence>
<organism evidence="1 2">
    <name type="scientific">Cardamine amara subsp. amara</name>
    <dbReference type="NCBI Taxonomy" id="228776"/>
    <lineage>
        <taxon>Eukaryota</taxon>
        <taxon>Viridiplantae</taxon>
        <taxon>Streptophyta</taxon>
        <taxon>Embryophyta</taxon>
        <taxon>Tracheophyta</taxon>
        <taxon>Spermatophyta</taxon>
        <taxon>Magnoliopsida</taxon>
        <taxon>eudicotyledons</taxon>
        <taxon>Gunneridae</taxon>
        <taxon>Pentapetalae</taxon>
        <taxon>rosids</taxon>
        <taxon>malvids</taxon>
        <taxon>Brassicales</taxon>
        <taxon>Brassicaceae</taxon>
        <taxon>Cardamineae</taxon>
        <taxon>Cardamine</taxon>
    </lineage>
</organism>
<evidence type="ECO:0000313" key="2">
    <source>
        <dbReference type="Proteomes" id="UP001558713"/>
    </source>
</evidence>
<keyword evidence="2" id="KW-1185">Reference proteome</keyword>
<dbReference type="AlphaFoldDB" id="A0ABD0ZVQ2"/>
<reference evidence="1 2" key="1">
    <citation type="submission" date="2024-04" db="EMBL/GenBank/DDBJ databases">
        <title>Genome assembly C_amara_ONT_v2.</title>
        <authorList>
            <person name="Yant L."/>
            <person name="Moore C."/>
            <person name="Slenker M."/>
        </authorList>
    </citation>
    <scope>NUCLEOTIDE SEQUENCE [LARGE SCALE GENOMIC DNA]</scope>
    <source>
        <tissue evidence="1">Leaf</tissue>
    </source>
</reference>
<dbReference type="Proteomes" id="UP001558713">
    <property type="component" value="Unassembled WGS sequence"/>
</dbReference>
<dbReference type="Gene3D" id="3.30.70.330">
    <property type="match status" value="2"/>
</dbReference>
<protein>
    <submittedName>
        <fullName evidence="1">Nucleolin 2</fullName>
    </submittedName>
</protein>
<dbReference type="InterPro" id="IPR012677">
    <property type="entry name" value="Nucleotide-bd_a/b_plait_sf"/>
</dbReference>
<dbReference type="SUPFAM" id="SSF54928">
    <property type="entry name" value="RNA-binding domain, RBD"/>
    <property type="match status" value="2"/>
</dbReference>
<dbReference type="InterPro" id="IPR035979">
    <property type="entry name" value="RBD_domain_sf"/>
</dbReference>
<proteinExistence type="predicted"/>
<accession>A0ABD0ZVQ2</accession>
<comment type="caution">
    <text evidence="1">The sequence shown here is derived from an EMBL/GenBank/DDBJ whole genome shotgun (WGS) entry which is preliminary data.</text>
</comment>